<accession>A0A2A5T276</accession>
<organism evidence="1 2">
    <name type="scientific">Candidatus Enterovibrio escicola</name>
    <dbReference type="NCBI Taxonomy" id="1927127"/>
    <lineage>
        <taxon>Bacteria</taxon>
        <taxon>Pseudomonadati</taxon>
        <taxon>Pseudomonadota</taxon>
        <taxon>Gammaproteobacteria</taxon>
        <taxon>Vibrionales</taxon>
        <taxon>Vibrionaceae</taxon>
        <taxon>Enterovibrio</taxon>
    </lineage>
</organism>
<protein>
    <submittedName>
        <fullName evidence="1">Mobile element protein</fullName>
    </submittedName>
</protein>
<dbReference type="RefSeq" id="WP_199399475.1">
    <property type="nucleotide sequence ID" value="NZ_NBYY01000022.1"/>
</dbReference>
<name>A0A2A5T276_9GAMM</name>
<reference evidence="2" key="1">
    <citation type="submission" date="2017-04" db="EMBL/GenBank/DDBJ databases">
        <title>Genome evolution of the luminous symbionts of deep sea anglerfish.</title>
        <authorList>
            <person name="Hendry T.A."/>
        </authorList>
    </citation>
    <scope>NUCLEOTIDE SEQUENCE [LARGE SCALE GENOMIC DNA]</scope>
</reference>
<dbReference type="GeneID" id="66953378"/>
<gene>
    <name evidence="1" type="ORF">BTN49_2002</name>
</gene>
<dbReference type="Proteomes" id="UP000219020">
    <property type="component" value="Unassembled WGS sequence"/>
</dbReference>
<evidence type="ECO:0000313" key="1">
    <source>
        <dbReference type="EMBL" id="PCS22273.1"/>
    </source>
</evidence>
<dbReference type="AlphaFoldDB" id="A0A2A5T276"/>
<keyword evidence="2" id="KW-1185">Reference proteome</keyword>
<dbReference type="EMBL" id="NBYY01000022">
    <property type="protein sequence ID" value="PCS22273.1"/>
    <property type="molecule type" value="Genomic_DNA"/>
</dbReference>
<comment type="caution">
    <text evidence="1">The sequence shown here is derived from an EMBL/GenBank/DDBJ whole genome shotgun (WGS) entry which is preliminary data.</text>
</comment>
<proteinExistence type="predicted"/>
<sequence>MTIVIVFHQSGYRDFKTYYIHFVCCYLTNQFPELISYTKMRKLMQDVLLFSYLTHRQVRPIGISFVDSSKLQVYHNLRIFRYQVLKVPRSEEKERGGGSTAPNYTLLSMTKVALSQSK</sequence>
<evidence type="ECO:0000313" key="2">
    <source>
        <dbReference type="Proteomes" id="UP000219020"/>
    </source>
</evidence>